<reference evidence="2 3" key="1">
    <citation type="submission" date="2016-09" db="EMBL/GenBank/DDBJ databases">
        <authorList>
            <person name="Capua I."/>
            <person name="De Benedictis P."/>
            <person name="Joannis T."/>
            <person name="Lombin L.H."/>
            <person name="Cattoli G."/>
        </authorList>
    </citation>
    <scope>NUCLEOTIDE SEQUENCE [LARGE SCALE GENOMIC DNA]</scope>
    <source>
        <strain evidence="2 3">NRS-1</strain>
    </source>
</reference>
<gene>
    <name evidence="2" type="ORF">BHF72_0714</name>
</gene>
<dbReference type="EMBL" id="MKGI01000078">
    <property type="protein sequence ID" value="OEL10350.1"/>
    <property type="molecule type" value="Genomic_DNA"/>
</dbReference>
<name>A0A1E5UBX9_9FLAO</name>
<dbReference type="Pfam" id="PF14534">
    <property type="entry name" value="DUF4440"/>
    <property type="match status" value="1"/>
</dbReference>
<dbReference type="InterPro" id="IPR032710">
    <property type="entry name" value="NTF2-like_dom_sf"/>
</dbReference>
<organism evidence="2 3">
    <name type="scientific">Cloacibacterium normanense</name>
    <dbReference type="NCBI Taxonomy" id="237258"/>
    <lineage>
        <taxon>Bacteria</taxon>
        <taxon>Pseudomonadati</taxon>
        <taxon>Bacteroidota</taxon>
        <taxon>Flavobacteriia</taxon>
        <taxon>Flavobacteriales</taxon>
        <taxon>Weeksellaceae</taxon>
    </lineage>
</organism>
<dbReference type="InterPro" id="IPR027843">
    <property type="entry name" value="DUF4440"/>
</dbReference>
<dbReference type="Proteomes" id="UP000095601">
    <property type="component" value="Unassembled WGS sequence"/>
</dbReference>
<feature type="domain" description="DUF4440" evidence="1">
    <location>
        <begin position="62"/>
        <end position="170"/>
    </location>
</feature>
<dbReference type="AlphaFoldDB" id="A0A1E5UBX9"/>
<sequence length="176" mass="20738">MFKTKDNPIIHLYIQKVGFRISETDFLFCGNFLFLTKIYHEKIVILIYILIFGVSFAQEKDILKVLHEQQTAWNNGDIENFMKGYWKDDSLLFIGSKGPTYGWQKTLDNYKKTYPNKEMMGILEFSDIQVKMLGKKHAYVFGKWKLIRANDTPNGIYTLVFQKFNDGWKIISDHTN</sequence>
<evidence type="ECO:0000259" key="1">
    <source>
        <dbReference type="Pfam" id="PF14534"/>
    </source>
</evidence>
<keyword evidence="2" id="KW-0378">Hydrolase</keyword>
<comment type="caution">
    <text evidence="2">The sequence shown here is derived from an EMBL/GenBank/DDBJ whole genome shotgun (WGS) entry which is preliminary data.</text>
</comment>
<evidence type="ECO:0000313" key="3">
    <source>
        <dbReference type="Proteomes" id="UP000095601"/>
    </source>
</evidence>
<dbReference type="GO" id="GO:0004067">
    <property type="term" value="F:asparaginase activity"/>
    <property type="evidence" value="ECO:0007669"/>
    <property type="project" value="UniProtKB-EC"/>
</dbReference>
<evidence type="ECO:0000313" key="2">
    <source>
        <dbReference type="EMBL" id="OEL10350.1"/>
    </source>
</evidence>
<dbReference type="RefSeq" id="WP_221403292.1">
    <property type="nucleotide sequence ID" value="NZ_CP034157.1"/>
</dbReference>
<accession>A0A1E5UBX9</accession>
<dbReference type="Gene3D" id="3.10.450.50">
    <property type="match status" value="1"/>
</dbReference>
<dbReference type="EC" id="3.5.1.1" evidence="2"/>
<dbReference type="STRING" id="237258.SAMN04489756_105142"/>
<proteinExistence type="predicted"/>
<keyword evidence="3" id="KW-1185">Reference proteome</keyword>
<dbReference type="SUPFAM" id="SSF54427">
    <property type="entry name" value="NTF2-like"/>
    <property type="match status" value="1"/>
</dbReference>
<protein>
    <submittedName>
        <fullName evidence="2">Periplasmic L-asparaginase family domain protein</fullName>
        <ecNumber evidence="2">3.5.1.1</ecNumber>
    </submittedName>
</protein>